<keyword evidence="6" id="KW-0378">Hydrolase</keyword>
<dbReference type="RefSeq" id="WP_117670031.1">
    <property type="nucleotide sequence ID" value="NZ_CABOGR010000001.1"/>
</dbReference>
<dbReference type="GO" id="GO:0016787">
    <property type="term" value="F:hydrolase activity"/>
    <property type="evidence" value="ECO:0007669"/>
    <property type="project" value="UniProtKB-KW"/>
</dbReference>
<dbReference type="EMBL" id="QRUY01000003">
    <property type="protein sequence ID" value="RGS09932.1"/>
    <property type="molecule type" value="Genomic_DNA"/>
</dbReference>
<dbReference type="GO" id="GO:0006281">
    <property type="term" value="P:DNA repair"/>
    <property type="evidence" value="ECO:0007669"/>
    <property type="project" value="UniProtKB-KW"/>
</dbReference>
<dbReference type="STRING" id="310297.BHV76_05735"/>
<dbReference type="PANTHER" id="PTHR15822:SF4">
    <property type="entry name" value="TYROSYL-DNA PHOSPHODIESTERASE 2"/>
    <property type="match status" value="1"/>
</dbReference>
<dbReference type="Gene3D" id="3.60.10.10">
    <property type="entry name" value="Endonuclease/exonuclease/phosphatase"/>
    <property type="match status" value="1"/>
</dbReference>
<keyword evidence="4" id="KW-0479">Metal-binding</keyword>
<feature type="transmembrane region" description="Helical" evidence="9">
    <location>
        <begin position="38"/>
        <end position="63"/>
    </location>
</feature>
<evidence type="ECO:0000259" key="10">
    <source>
        <dbReference type="Pfam" id="PF03372"/>
    </source>
</evidence>
<dbReference type="InterPro" id="IPR051547">
    <property type="entry name" value="TDP2-like"/>
</dbReference>
<keyword evidence="3" id="KW-0540">Nuclease</keyword>
<dbReference type="EMBL" id="QRQK01000019">
    <property type="protein sequence ID" value="RHM95899.1"/>
    <property type="molecule type" value="Genomic_DNA"/>
</dbReference>
<evidence type="ECO:0000256" key="7">
    <source>
        <dbReference type="ARBA" id="ARBA00022842"/>
    </source>
</evidence>
<reference evidence="16 17" key="1">
    <citation type="submission" date="2018-08" db="EMBL/GenBank/DDBJ databases">
        <title>A genome reference for cultivated species of the human gut microbiota.</title>
        <authorList>
            <person name="Zou Y."/>
            <person name="Xue W."/>
            <person name="Luo G."/>
        </authorList>
    </citation>
    <scope>NUCLEOTIDE SEQUENCE [LARGE SCALE GENOMIC DNA]</scope>
    <source>
        <strain evidence="13 20">AF24-16AC</strain>
        <strain evidence="15 19">AF31-28B-AC</strain>
        <strain evidence="14 18">AM23-23</strain>
        <strain evidence="12 16">OM08-14</strain>
        <strain evidence="11 17">TF10-3AC</strain>
    </source>
</reference>
<dbReference type="SUPFAM" id="SSF56219">
    <property type="entry name" value="DNase I-like"/>
    <property type="match status" value="1"/>
</dbReference>
<dbReference type="Proteomes" id="UP000260862">
    <property type="component" value="Unassembled WGS sequence"/>
</dbReference>
<comment type="caution">
    <text evidence="11">The sequence shown here is derived from an EMBL/GenBank/DDBJ whole genome shotgun (WGS) entry which is preliminary data.</text>
</comment>
<dbReference type="InterPro" id="IPR036691">
    <property type="entry name" value="Endo/exonu/phosph_ase_sf"/>
</dbReference>
<sequence>MSIWKHTFRGVFILGNLVVGTGFLCCAYSPLLSPVAHPVLACAGLFFPFFLLALIVLAVVGLFHGWKFMCLPLLLLLAGGGAVATYTPFGGGEEPTDGDVLKFLTYNVMNMYGDAENESRPVQHYIQESDADVVCLQEYQWDAQETRKVFPMYPYRKLLKASNGNGMACLSRFPILSVEQIPYESGSNASFLLRLNIKGDTLTLICNHLESNKLDAHDKEVYEGLLKSPEEQNVKSDSKYLLHKLADAVAIRGPQADSVAQAISRQSGKYLLVCGDFNDSPISYAHHTIGKGLTDAYREAGWGPGFSYNRNFLYFRIDHLFVNKGFKVLKCRVDNSISASDHYPLWCLVEKL</sequence>
<dbReference type="Pfam" id="PF03372">
    <property type="entry name" value="Exo_endo_phos"/>
    <property type="match status" value="1"/>
</dbReference>
<dbReference type="InterPro" id="IPR005135">
    <property type="entry name" value="Endo/exonuclease/phosphatase"/>
</dbReference>
<evidence type="ECO:0000256" key="6">
    <source>
        <dbReference type="ARBA" id="ARBA00022801"/>
    </source>
</evidence>
<feature type="transmembrane region" description="Helical" evidence="9">
    <location>
        <begin position="70"/>
        <end position="89"/>
    </location>
</feature>
<dbReference type="GO" id="GO:0046872">
    <property type="term" value="F:metal ion binding"/>
    <property type="evidence" value="ECO:0007669"/>
    <property type="project" value="UniProtKB-KW"/>
</dbReference>
<keyword evidence="17" id="KW-1185">Reference proteome</keyword>
<evidence type="ECO:0000256" key="4">
    <source>
        <dbReference type="ARBA" id="ARBA00022723"/>
    </source>
</evidence>
<evidence type="ECO:0000256" key="3">
    <source>
        <dbReference type="ARBA" id="ARBA00022722"/>
    </source>
</evidence>
<evidence type="ECO:0000313" key="12">
    <source>
        <dbReference type="EMBL" id="RGM43233.1"/>
    </source>
</evidence>
<dbReference type="EMBL" id="QSTF01000001">
    <property type="protein sequence ID" value="RGM43233.1"/>
    <property type="molecule type" value="Genomic_DNA"/>
</dbReference>
<name>A0A3E4N7R2_9BACT</name>
<dbReference type="CDD" id="cd09084">
    <property type="entry name" value="EEP-2"/>
    <property type="match status" value="1"/>
</dbReference>
<feature type="domain" description="Endonuclease/exonuclease/phosphatase" evidence="10">
    <location>
        <begin position="105"/>
        <end position="342"/>
    </location>
</feature>
<keyword evidence="11" id="KW-0255">Endonuclease</keyword>
<dbReference type="Proteomes" id="UP000283485">
    <property type="component" value="Unassembled WGS sequence"/>
</dbReference>
<dbReference type="Proteomes" id="UP000285750">
    <property type="component" value="Unassembled WGS sequence"/>
</dbReference>
<protein>
    <submittedName>
        <fullName evidence="11">Endonuclease</fullName>
    </submittedName>
</protein>
<evidence type="ECO:0000313" key="16">
    <source>
        <dbReference type="Proteomes" id="UP000260780"/>
    </source>
</evidence>
<evidence type="ECO:0000256" key="9">
    <source>
        <dbReference type="SAM" id="Phobius"/>
    </source>
</evidence>
<keyword evidence="9" id="KW-0812">Transmembrane</keyword>
<dbReference type="AlphaFoldDB" id="A0A3E4N7R2"/>
<keyword evidence="9" id="KW-0472">Membrane</keyword>
<proteinExistence type="predicted"/>
<evidence type="ECO:0000256" key="8">
    <source>
        <dbReference type="ARBA" id="ARBA00023204"/>
    </source>
</evidence>
<evidence type="ECO:0000313" key="19">
    <source>
        <dbReference type="Proteomes" id="UP000285109"/>
    </source>
</evidence>
<keyword evidence="7" id="KW-0460">Magnesium</keyword>
<keyword evidence="5" id="KW-0227">DNA damage</keyword>
<evidence type="ECO:0000256" key="2">
    <source>
        <dbReference type="ARBA" id="ARBA00001946"/>
    </source>
</evidence>
<accession>A0A3E4N7R2</accession>
<dbReference type="EMBL" id="QRHQ01000007">
    <property type="protein sequence ID" value="RHF91915.1"/>
    <property type="molecule type" value="Genomic_DNA"/>
</dbReference>
<comment type="cofactor">
    <cofactor evidence="1">
        <name>Mn(2+)</name>
        <dbReference type="ChEBI" id="CHEBI:29035"/>
    </cofactor>
</comment>
<gene>
    <name evidence="14" type="ORF">DW653_05765</name>
    <name evidence="13" type="ORF">DWY14_02185</name>
    <name evidence="15" type="ORF">DWZ34_10550</name>
    <name evidence="12" type="ORF">DXC17_00505</name>
    <name evidence="11" type="ORF">DXD04_00500</name>
</gene>
<keyword evidence="9" id="KW-1133">Transmembrane helix</keyword>
<evidence type="ECO:0000313" key="14">
    <source>
        <dbReference type="EMBL" id="RHF91915.1"/>
    </source>
</evidence>
<evidence type="ECO:0000313" key="18">
    <source>
        <dbReference type="Proteomes" id="UP000283485"/>
    </source>
</evidence>
<feature type="transmembrane region" description="Helical" evidence="9">
    <location>
        <begin position="12"/>
        <end position="32"/>
    </location>
</feature>
<dbReference type="Proteomes" id="UP000285109">
    <property type="component" value="Unassembled WGS sequence"/>
</dbReference>
<dbReference type="Proteomes" id="UP000260780">
    <property type="component" value="Unassembled WGS sequence"/>
</dbReference>
<evidence type="ECO:0000256" key="5">
    <source>
        <dbReference type="ARBA" id="ARBA00022763"/>
    </source>
</evidence>
<evidence type="ECO:0000313" key="20">
    <source>
        <dbReference type="Proteomes" id="UP000285750"/>
    </source>
</evidence>
<dbReference type="GO" id="GO:0004519">
    <property type="term" value="F:endonuclease activity"/>
    <property type="evidence" value="ECO:0007669"/>
    <property type="project" value="UniProtKB-KW"/>
</dbReference>
<evidence type="ECO:0000256" key="1">
    <source>
        <dbReference type="ARBA" id="ARBA00001936"/>
    </source>
</evidence>
<evidence type="ECO:0000313" key="17">
    <source>
        <dbReference type="Proteomes" id="UP000260862"/>
    </source>
</evidence>
<comment type="cofactor">
    <cofactor evidence="2">
        <name>Mg(2+)</name>
        <dbReference type="ChEBI" id="CHEBI:18420"/>
    </cofactor>
</comment>
<evidence type="ECO:0000313" key="13">
    <source>
        <dbReference type="EMBL" id="RGS09932.1"/>
    </source>
</evidence>
<evidence type="ECO:0000313" key="11">
    <source>
        <dbReference type="EMBL" id="RGK58418.1"/>
    </source>
</evidence>
<keyword evidence="8" id="KW-0234">DNA repair</keyword>
<organism evidence="11 17">
    <name type="scientific">Phocaeicola plebeius</name>
    <dbReference type="NCBI Taxonomy" id="310297"/>
    <lineage>
        <taxon>Bacteria</taxon>
        <taxon>Pseudomonadati</taxon>
        <taxon>Bacteroidota</taxon>
        <taxon>Bacteroidia</taxon>
        <taxon>Bacteroidales</taxon>
        <taxon>Bacteroidaceae</taxon>
        <taxon>Phocaeicola</taxon>
    </lineage>
</organism>
<dbReference type="PANTHER" id="PTHR15822">
    <property type="entry name" value="TRAF AND TNF RECEPTOR-ASSOCIATED PROTEIN"/>
    <property type="match status" value="1"/>
</dbReference>
<dbReference type="EMBL" id="QSQT01000001">
    <property type="protein sequence ID" value="RGK58418.1"/>
    <property type="molecule type" value="Genomic_DNA"/>
</dbReference>
<evidence type="ECO:0000313" key="15">
    <source>
        <dbReference type="EMBL" id="RHM95899.1"/>
    </source>
</evidence>